<evidence type="ECO:0000256" key="2">
    <source>
        <dbReference type="ARBA" id="ARBA00022574"/>
    </source>
</evidence>
<evidence type="ECO:0000256" key="1">
    <source>
        <dbReference type="ARBA" id="ARBA00009768"/>
    </source>
</evidence>
<dbReference type="PRINTS" id="PR00320">
    <property type="entry name" value="GPROTEINBRPT"/>
</dbReference>
<feature type="repeat" description="WD" evidence="5">
    <location>
        <begin position="332"/>
        <end position="372"/>
    </location>
</feature>
<keyword evidence="2 5" id="KW-0853">WD repeat</keyword>
<protein>
    <submittedName>
        <fullName evidence="8">WD_REPEATS_REGION domain-containing protein</fullName>
    </submittedName>
</protein>
<dbReference type="Proteomes" id="UP000095284">
    <property type="component" value="Unplaced"/>
</dbReference>
<dbReference type="InterPro" id="IPR001632">
    <property type="entry name" value="WD40_G-protein_beta-like"/>
</dbReference>
<evidence type="ECO:0000256" key="4">
    <source>
        <dbReference type="ARBA" id="ARBA00023224"/>
    </source>
</evidence>
<dbReference type="AlphaFoldDB" id="A0A1I7SRE6"/>
<organism evidence="7 8">
    <name type="scientific">Bursaphelenchus xylophilus</name>
    <name type="common">Pinewood nematode worm</name>
    <name type="synonym">Aphelenchoides xylophilus</name>
    <dbReference type="NCBI Taxonomy" id="6326"/>
    <lineage>
        <taxon>Eukaryota</taxon>
        <taxon>Metazoa</taxon>
        <taxon>Ecdysozoa</taxon>
        <taxon>Nematoda</taxon>
        <taxon>Chromadorea</taxon>
        <taxon>Rhabditida</taxon>
        <taxon>Tylenchina</taxon>
        <taxon>Tylenchomorpha</taxon>
        <taxon>Aphelenchoidea</taxon>
        <taxon>Aphelenchoididae</taxon>
        <taxon>Bursaphelenchus</taxon>
    </lineage>
</organism>
<dbReference type="PROSITE" id="PS00678">
    <property type="entry name" value="WD_REPEATS_1"/>
    <property type="match status" value="1"/>
</dbReference>
<dbReference type="InterPro" id="IPR020472">
    <property type="entry name" value="WD40_PAC1"/>
</dbReference>
<dbReference type="InterPro" id="IPR016346">
    <property type="entry name" value="G-protein_beta_1-5"/>
</dbReference>
<reference evidence="8" key="1">
    <citation type="submission" date="2016-11" db="UniProtKB">
        <authorList>
            <consortium name="WormBaseParasite"/>
        </authorList>
    </citation>
    <scope>IDENTIFICATION</scope>
</reference>
<feature type="repeat" description="WD" evidence="5">
    <location>
        <begin position="373"/>
        <end position="415"/>
    </location>
</feature>
<dbReference type="eggNOG" id="KOG0286">
    <property type="taxonomic scope" value="Eukaryota"/>
</dbReference>
<evidence type="ECO:0000256" key="5">
    <source>
        <dbReference type="PROSITE-ProRule" id="PRU00221"/>
    </source>
</evidence>
<accession>A0A1I7SRE6</accession>
<dbReference type="PRINTS" id="PR00319">
    <property type="entry name" value="GPROTEINB"/>
</dbReference>
<feature type="repeat" description="WD" evidence="5">
    <location>
        <begin position="416"/>
        <end position="457"/>
    </location>
</feature>
<sequence>MFVLAELTTGTYHINLHAVLLYILGIYGRQSVVAQKKLISKLGSKSYELSVQPNISWIAMSRYPGSCGSFSPNKAANTPDDFYGYFRQTATEIGVDNRPISRNSESTFIGGYVEDQTTSFSVDLHRPPSRQSQSLHPQGLRPRSELDYRNQAYRSSTSSRPSPSPQTRLNYSAGAAFGRRIARDMSRNDMEFTDITALRDESTALPNTIRQSKSNGDGPTASIAAHSASLKPVGRLSLSVCRILRGHMAKIYAMHWLTDSRNIVSASQDGKLIVWDTYTTNKIHAIPLRSSWVMTCAYSPSGNFVACGGLDNICSVYSLKTREGNVRVSRELPGHKGFLSCCRFLDDQRILTSSGDKTCILWDIEAGQAITTFNGHTGDVMSISLHQNDPRSFISGACDANAKLWDLRDGQCKQTFTGHSQDINAVAHFPSGTAFATGSDDATCRLFDIRADAEVGVYGMDSISCGITSVAFSKSGRLLFAGYDDFNCNVWDSMKQERAGVLSGHDNRVSCLGVTEDGAALCTGSWDSLLKVWN</sequence>
<name>A0A1I7SRE6_BURXY</name>
<evidence type="ECO:0000313" key="8">
    <source>
        <dbReference type="WBParaSite" id="BXY_1561000.1"/>
    </source>
</evidence>
<dbReference type="GO" id="GO:0007165">
    <property type="term" value="P:signal transduction"/>
    <property type="evidence" value="ECO:0007669"/>
    <property type="project" value="UniProtKB-KW"/>
</dbReference>
<dbReference type="WBParaSite" id="BXY_1561000.1">
    <property type="protein sequence ID" value="BXY_1561000.1"/>
    <property type="gene ID" value="BXY_1561000"/>
</dbReference>
<keyword evidence="3" id="KW-0677">Repeat</keyword>
<feature type="region of interest" description="Disordered" evidence="6">
    <location>
        <begin position="119"/>
        <end position="172"/>
    </location>
</feature>
<dbReference type="InterPro" id="IPR019775">
    <property type="entry name" value="WD40_repeat_CS"/>
</dbReference>
<proteinExistence type="inferred from homology"/>
<dbReference type="Gene3D" id="2.130.10.10">
    <property type="entry name" value="YVTN repeat-like/Quinoprotein amine dehydrogenase"/>
    <property type="match status" value="1"/>
</dbReference>
<dbReference type="SUPFAM" id="SSF50978">
    <property type="entry name" value="WD40 repeat-like"/>
    <property type="match status" value="1"/>
</dbReference>
<evidence type="ECO:0000313" key="7">
    <source>
        <dbReference type="Proteomes" id="UP000095284"/>
    </source>
</evidence>
<dbReference type="Pfam" id="PF25391">
    <property type="entry name" value="WD40_Gbeta"/>
    <property type="match status" value="1"/>
</dbReference>
<dbReference type="PROSITE" id="PS50082">
    <property type="entry name" value="WD_REPEATS_2"/>
    <property type="match status" value="6"/>
</dbReference>
<comment type="similarity">
    <text evidence="1">Belongs to the WD repeat G protein beta family.</text>
</comment>
<feature type="repeat" description="WD" evidence="5">
    <location>
        <begin position="460"/>
        <end position="492"/>
    </location>
</feature>
<dbReference type="SMART" id="SM00320">
    <property type="entry name" value="WD40"/>
    <property type="match status" value="7"/>
</dbReference>
<dbReference type="PANTHER" id="PTHR19850">
    <property type="entry name" value="GUANINE NUCLEOTIDE-BINDING PROTEIN BETA G PROTEIN BETA"/>
    <property type="match status" value="1"/>
</dbReference>
<keyword evidence="4" id="KW-0807">Transducer</keyword>
<dbReference type="InterPro" id="IPR036322">
    <property type="entry name" value="WD40_repeat_dom_sf"/>
</dbReference>
<feature type="repeat" description="WD" evidence="5">
    <location>
        <begin position="244"/>
        <end position="285"/>
    </location>
</feature>
<evidence type="ECO:0000256" key="6">
    <source>
        <dbReference type="SAM" id="MobiDB-lite"/>
    </source>
</evidence>
<dbReference type="PROSITE" id="PS50294">
    <property type="entry name" value="WD_REPEATS_REGION"/>
    <property type="match status" value="4"/>
</dbReference>
<feature type="compositionally biased region" description="Low complexity" evidence="6">
    <location>
        <begin position="154"/>
        <end position="168"/>
    </location>
</feature>
<dbReference type="InterPro" id="IPR015943">
    <property type="entry name" value="WD40/YVTN_repeat-like_dom_sf"/>
</dbReference>
<dbReference type="InterPro" id="IPR001680">
    <property type="entry name" value="WD40_rpt"/>
</dbReference>
<dbReference type="CDD" id="cd00200">
    <property type="entry name" value="WD40"/>
    <property type="match status" value="1"/>
</dbReference>
<feature type="repeat" description="WD" evidence="5">
    <location>
        <begin position="502"/>
        <end position="534"/>
    </location>
</feature>
<evidence type="ECO:0000256" key="3">
    <source>
        <dbReference type="ARBA" id="ARBA00022737"/>
    </source>
</evidence>